<dbReference type="InterPro" id="IPR010727">
    <property type="entry name" value="DUF1302"/>
</dbReference>
<keyword evidence="1" id="KW-0732">Signal</keyword>
<name>A0ABV9JJ63_9GAMM</name>
<accession>A0ABV9JJ63</accession>
<evidence type="ECO:0000313" key="3">
    <source>
        <dbReference type="Proteomes" id="UP001595962"/>
    </source>
</evidence>
<keyword evidence="3" id="KW-1185">Reference proteome</keyword>
<feature type="chain" id="PRO_5045495878" evidence="1">
    <location>
        <begin position="32"/>
        <end position="710"/>
    </location>
</feature>
<sequence>MNKQQLAFAKHKLATGVASALFALTAGSAQAATFSFDDVDVVFDSTFSYGASWRAENRDFDTISKVNHPRFDWSGYSAFGNPIYTTSQIWAQPGSYSSNGDAGNLNFDKGDMFSEVFRGTHELSIAKDDLGFFSRFTYFYDKALMDKDGAYTNPVSGNKVDPCADSDARALACRDIRLLDAYVYGNFALNDGANPLSIRIGQQVLSWGESTFIPHGINITPVDVGTLRTPGADLKEAFIPVGMAWASLGITENFSAEVFYQYEWQNSYLPVPGTYFSTNDFAGEGGYAQNVQLGFAGYPDIDLDFLVQEMNGLSTQAGGMLQILGNPNATAAQKAAVVNAMLAYSTKVTLRPKGSAGEIEPEDGGQYGVKLNYFSSELNDTEFALYYMNYHSRTPLISGIASDFTVGAADRGVVQSLLYLQQNAGNITEDNIAGMDVFSKALIQYPEDIKLYGFSFNTTVGDTSVAGEFAHRTDEPLQIDDVEILYAGMPEQLANAGLRPELEGISQVGRADGNKVMPGEFAQGYILTDTSQAQVTATHLFGPLLFADNFTMLAEVGGIKIHDMPDPSVLRLNGPNTDRSGGPLLGTINSGPLVNKDGVHTALSNGAETNPFPTASAWGYRLLAKADFNNVFAGVNMNHRLVFSHDVNGITPDPLFMFSKDKKSVGYTIGFDYLNQWSAEFSYNAFWGGVGTTNNTADRDFVSFNIKYSI</sequence>
<feature type="signal peptide" evidence="1">
    <location>
        <begin position="1"/>
        <end position="31"/>
    </location>
</feature>
<protein>
    <submittedName>
        <fullName evidence="2">DUF1302 domain-containing protein</fullName>
    </submittedName>
</protein>
<evidence type="ECO:0000256" key="1">
    <source>
        <dbReference type="SAM" id="SignalP"/>
    </source>
</evidence>
<comment type="caution">
    <text evidence="2">The sequence shown here is derived from an EMBL/GenBank/DDBJ whole genome shotgun (WGS) entry which is preliminary data.</text>
</comment>
<dbReference type="RefSeq" id="WP_377332481.1">
    <property type="nucleotide sequence ID" value="NZ_JBHSGB010000005.1"/>
</dbReference>
<dbReference type="EMBL" id="JBHSGB010000005">
    <property type="protein sequence ID" value="MFC4654532.1"/>
    <property type="molecule type" value="Genomic_DNA"/>
</dbReference>
<organism evidence="2 3">
    <name type="scientific">Rheinheimera marina</name>
    <dbReference type="NCBI Taxonomy" id="1774958"/>
    <lineage>
        <taxon>Bacteria</taxon>
        <taxon>Pseudomonadati</taxon>
        <taxon>Pseudomonadota</taxon>
        <taxon>Gammaproteobacteria</taxon>
        <taxon>Chromatiales</taxon>
        <taxon>Chromatiaceae</taxon>
        <taxon>Rheinheimera</taxon>
    </lineage>
</organism>
<evidence type="ECO:0000313" key="2">
    <source>
        <dbReference type="EMBL" id="MFC4654532.1"/>
    </source>
</evidence>
<reference evidence="3" key="1">
    <citation type="journal article" date="2019" name="Int. J. Syst. Evol. Microbiol.">
        <title>The Global Catalogue of Microorganisms (GCM) 10K type strain sequencing project: providing services to taxonomists for standard genome sequencing and annotation.</title>
        <authorList>
            <consortium name="The Broad Institute Genomics Platform"/>
            <consortium name="The Broad Institute Genome Sequencing Center for Infectious Disease"/>
            <person name="Wu L."/>
            <person name="Ma J."/>
        </authorList>
    </citation>
    <scope>NUCLEOTIDE SEQUENCE [LARGE SCALE GENOMIC DNA]</scope>
    <source>
        <strain evidence="3">DT28</strain>
    </source>
</reference>
<dbReference type="Pfam" id="PF06980">
    <property type="entry name" value="DUF1302"/>
    <property type="match status" value="1"/>
</dbReference>
<dbReference type="Proteomes" id="UP001595962">
    <property type="component" value="Unassembled WGS sequence"/>
</dbReference>
<proteinExistence type="predicted"/>
<gene>
    <name evidence="2" type="ORF">ACFO3I_05785</name>
</gene>